<protein>
    <recommendedName>
        <fullName evidence="3">NudC domain-containing protein 1</fullName>
    </recommendedName>
</protein>
<evidence type="ECO:0000256" key="5">
    <source>
        <dbReference type="ARBA" id="ARBA00023242"/>
    </source>
</evidence>
<evidence type="ECO:0000313" key="9">
    <source>
        <dbReference type="Proteomes" id="UP000256964"/>
    </source>
</evidence>
<accession>A0A371DLA8</accession>
<dbReference type="PANTHER" id="PTHR21664:SF1">
    <property type="entry name" value="NUDC DOMAIN-CONTAINING PROTEIN 1"/>
    <property type="match status" value="1"/>
</dbReference>
<keyword evidence="4" id="KW-0963">Cytoplasm</keyword>
<gene>
    <name evidence="8" type="ORF">OH76DRAFT_1343168</name>
</gene>
<dbReference type="PANTHER" id="PTHR21664">
    <property type="entry name" value="CHRONIC MYELOGENOUS LEUKEMIA TUMOR ANTIGEN 66"/>
    <property type="match status" value="1"/>
</dbReference>
<evidence type="ECO:0000313" key="8">
    <source>
        <dbReference type="EMBL" id="RDX53307.1"/>
    </source>
</evidence>
<evidence type="ECO:0000256" key="4">
    <source>
        <dbReference type="ARBA" id="ARBA00022490"/>
    </source>
</evidence>
<dbReference type="PROSITE" id="PS51203">
    <property type="entry name" value="CS"/>
    <property type="match status" value="1"/>
</dbReference>
<dbReference type="GO" id="GO:0005737">
    <property type="term" value="C:cytoplasm"/>
    <property type="evidence" value="ECO:0007669"/>
    <property type="project" value="UniProtKB-SubCell"/>
</dbReference>
<comment type="subcellular location">
    <subcellularLocation>
        <location evidence="2">Cytoplasm</location>
    </subcellularLocation>
    <subcellularLocation>
        <location evidence="1">Nucleus</location>
    </subcellularLocation>
</comment>
<evidence type="ECO:0000256" key="2">
    <source>
        <dbReference type="ARBA" id="ARBA00004496"/>
    </source>
</evidence>
<dbReference type="AlphaFoldDB" id="A0A371DLA8"/>
<keyword evidence="9" id="KW-1185">Reference proteome</keyword>
<feature type="domain" description="CS" evidence="7">
    <location>
        <begin position="309"/>
        <end position="414"/>
    </location>
</feature>
<reference evidence="8 9" key="1">
    <citation type="journal article" date="2018" name="Biotechnol. Biofuels">
        <title>Integrative visual omics of the white-rot fungus Polyporus brumalis exposes the biotechnological potential of its oxidative enzymes for delignifying raw plant biomass.</title>
        <authorList>
            <person name="Miyauchi S."/>
            <person name="Rancon A."/>
            <person name="Drula E."/>
            <person name="Hage H."/>
            <person name="Chaduli D."/>
            <person name="Favel A."/>
            <person name="Grisel S."/>
            <person name="Henrissat B."/>
            <person name="Herpoel-Gimbert I."/>
            <person name="Ruiz-Duenas F.J."/>
            <person name="Chevret D."/>
            <person name="Hainaut M."/>
            <person name="Lin J."/>
            <person name="Wang M."/>
            <person name="Pangilinan J."/>
            <person name="Lipzen A."/>
            <person name="Lesage-Meessen L."/>
            <person name="Navarro D."/>
            <person name="Riley R."/>
            <person name="Grigoriev I.V."/>
            <person name="Zhou S."/>
            <person name="Raouche S."/>
            <person name="Rosso M.N."/>
        </authorList>
    </citation>
    <scope>NUCLEOTIDE SEQUENCE [LARGE SCALE GENOMIC DNA]</scope>
    <source>
        <strain evidence="8 9">BRFM 1820</strain>
    </source>
</reference>
<name>A0A371DLA8_9APHY</name>
<feature type="region of interest" description="Disordered" evidence="6">
    <location>
        <begin position="272"/>
        <end position="314"/>
    </location>
</feature>
<keyword evidence="5" id="KW-0539">Nucleus</keyword>
<dbReference type="InterPro" id="IPR037895">
    <property type="entry name" value="NUDCD1"/>
</dbReference>
<dbReference type="Pfam" id="PF04969">
    <property type="entry name" value="CS"/>
    <property type="match status" value="1"/>
</dbReference>
<dbReference type="GO" id="GO:0005634">
    <property type="term" value="C:nucleus"/>
    <property type="evidence" value="ECO:0007669"/>
    <property type="project" value="UniProtKB-SubCell"/>
</dbReference>
<evidence type="ECO:0000256" key="3">
    <source>
        <dbReference type="ARBA" id="ARBA00018915"/>
    </source>
</evidence>
<dbReference type="STRING" id="139420.A0A371DLA8"/>
<sequence>MPTFSTDRSLLNPRFDGYKFAPLDYDEVTSHHPLEHKLTQTNVSGRNPLSFQEVQSRVTHNHLAVCSQTRRAAYVDAELRVIGVDLDEATLKPQFRVLYELPRPIQSSEVETVQREYPSAAFVDATSLFVSDGYGTLYALRLGDTGPAELLATYELIIPDAYGSSQSTVPFRLHHAVVPEANQAVVVLSSKHYPRDAPLSTSTKSKPPPVKFDIWGAQISLPIAICPDAPAQPLHIVWHRRGDDVPTYAAYSPTHKSFLFVGSSAYLPITAPSNPSYEPSPDELAPIPRAGENLDGATSNGDGATTAVPKPPPYSWTQTSDSVTLAIPLPADTPTEHIKVAFSPRTLTVLVEGPTASTDDVPVVVPRFTLKTLWDGIHASTSLWTFDRAAESRYGILALHLDKQHEGTRWPQVFSASGPDEPEVPETVDPTELYNIREALEKYTAALRDGTDPSVLGLGSGVPSLAEGERDDEVDLSVGKSACLTWVAASGAGSTGTDGHFDDAPLQLLSIPFPGAAGSYRTSLVAKHGVDGVTYTLQEGASAGPDEPPKWEHTSTYSALAFVLASKRDTRFVHHVSSKAVFAFESGAQDLGGNVYVYRGAGPKENWAKQAILKIGGGSAGSLLGVGLMKAQGKVVILCLCEGELVVLHDIF</sequence>
<dbReference type="InterPro" id="IPR007052">
    <property type="entry name" value="CS_dom"/>
</dbReference>
<dbReference type="CDD" id="cd06467">
    <property type="entry name" value="p23_NUDC_like"/>
    <property type="match status" value="1"/>
</dbReference>
<evidence type="ECO:0000259" key="7">
    <source>
        <dbReference type="PROSITE" id="PS51203"/>
    </source>
</evidence>
<evidence type="ECO:0000256" key="1">
    <source>
        <dbReference type="ARBA" id="ARBA00004123"/>
    </source>
</evidence>
<organism evidence="8 9">
    <name type="scientific">Lentinus brumalis</name>
    <dbReference type="NCBI Taxonomy" id="2498619"/>
    <lineage>
        <taxon>Eukaryota</taxon>
        <taxon>Fungi</taxon>
        <taxon>Dikarya</taxon>
        <taxon>Basidiomycota</taxon>
        <taxon>Agaricomycotina</taxon>
        <taxon>Agaricomycetes</taxon>
        <taxon>Polyporales</taxon>
        <taxon>Polyporaceae</taxon>
        <taxon>Lentinus</taxon>
    </lineage>
</organism>
<dbReference type="Proteomes" id="UP000256964">
    <property type="component" value="Unassembled WGS sequence"/>
</dbReference>
<dbReference type="SUPFAM" id="SSF49764">
    <property type="entry name" value="HSP20-like chaperones"/>
    <property type="match status" value="1"/>
</dbReference>
<dbReference type="EMBL" id="KZ857387">
    <property type="protein sequence ID" value="RDX53307.1"/>
    <property type="molecule type" value="Genomic_DNA"/>
</dbReference>
<dbReference type="InterPro" id="IPR008978">
    <property type="entry name" value="HSP20-like_chaperone"/>
</dbReference>
<evidence type="ECO:0000256" key="6">
    <source>
        <dbReference type="SAM" id="MobiDB-lite"/>
    </source>
</evidence>
<proteinExistence type="predicted"/>
<dbReference type="Gene3D" id="2.60.40.790">
    <property type="match status" value="1"/>
</dbReference>
<dbReference type="OrthoDB" id="428655at2759"/>